<feature type="transmembrane region" description="Helical" evidence="1">
    <location>
        <begin position="508"/>
        <end position="529"/>
    </location>
</feature>
<evidence type="ECO:0000313" key="2">
    <source>
        <dbReference type="EMBL" id="TRM67432.1"/>
    </source>
</evidence>
<feature type="transmembrane region" description="Helical" evidence="1">
    <location>
        <begin position="180"/>
        <end position="201"/>
    </location>
</feature>
<comment type="caution">
    <text evidence="2">The sequence shown here is derived from an EMBL/GenBank/DDBJ whole genome shotgun (WGS) entry which is preliminary data.</text>
</comment>
<organism evidence="2 3">
    <name type="scientific">Schizophyllum amplum</name>
    <dbReference type="NCBI Taxonomy" id="97359"/>
    <lineage>
        <taxon>Eukaryota</taxon>
        <taxon>Fungi</taxon>
        <taxon>Dikarya</taxon>
        <taxon>Basidiomycota</taxon>
        <taxon>Agaricomycotina</taxon>
        <taxon>Agaricomycetes</taxon>
        <taxon>Agaricomycetidae</taxon>
        <taxon>Agaricales</taxon>
        <taxon>Schizophyllaceae</taxon>
        <taxon>Schizophyllum</taxon>
    </lineage>
</organism>
<dbReference type="OrthoDB" id="5392263at2759"/>
<evidence type="ECO:0000256" key="1">
    <source>
        <dbReference type="SAM" id="Phobius"/>
    </source>
</evidence>
<proteinExistence type="predicted"/>
<accession>A0A550CRK4</accession>
<keyword evidence="3" id="KW-1185">Reference proteome</keyword>
<dbReference type="AlphaFoldDB" id="A0A550CRK4"/>
<name>A0A550CRK4_9AGAR</name>
<evidence type="ECO:0000313" key="3">
    <source>
        <dbReference type="Proteomes" id="UP000320762"/>
    </source>
</evidence>
<reference evidence="2 3" key="1">
    <citation type="journal article" date="2019" name="New Phytol.">
        <title>Comparative genomics reveals unique wood-decay strategies and fruiting body development in the Schizophyllaceae.</title>
        <authorList>
            <person name="Almasi E."/>
            <person name="Sahu N."/>
            <person name="Krizsan K."/>
            <person name="Balint B."/>
            <person name="Kovacs G.M."/>
            <person name="Kiss B."/>
            <person name="Cseklye J."/>
            <person name="Drula E."/>
            <person name="Henrissat B."/>
            <person name="Nagy I."/>
            <person name="Chovatia M."/>
            <person name="Adam C."/>
            <person name="LaButti K."/>
            <person name="Lipzen A."/>
            <person name="Riley R."/>
            <person name="Grigoriev I.V."/>
            <person name="Nagy L.G."/>
        </authorList>
    </citation>
    <scope>NUCLEOTIDE SEQUENCE [LARGE SCALE GENOMIC DNA]</scope>
    <source>
        <strain evidence="2 3">NL-1724</strain>
    </source>
</reference>
<keyword evidence="1" id="KW-0472">Membrane</keyword>
<keyword evidence="1" id="KW-1133">Transmembrane helix</keyword>
<feature type="transmembrane region" description="Helical" evidence="1">
    <location>
        <begin position="67"/>
        <end position="87"/>
    </location>
</feature>
<protein>
    <submittedName>
        <fullName evidence="2">Uncharacterized protein</fullName>
    </submittedName>
</protein>
<keyword evidence="1" id="KW-0812">Transmembrane</keyword>
<dbReference type="Proteomes" id="UP000320762">
    <property type="component" value="Unassembled WGS sequence"/>
</dbReference>
<feature type="transmembrane region" description="Helical" evidence="1">
    <location>
        <begin position="270"/>
        <end position="292"/>
    </location>
</feature>
<feature type="transmembrane region" description="Helical" evidence="1">
    <location>
        <begin position="304"/>
        <end position="322"/>
    </location>
</feature>
<feature type="transmembrane region" description="Helical" evidence="1">
    <location>
        <begin position="471"/>
        <end position="496"/>
    </location>
</feature>
<feature type="transmembrane region" description="Helical" evidence="1">
    <location>
        <begin position="629"/>
        <end position="650"/>
    </location>
</feature>
<gene>
    <name evidence="2" type="ORF">BD626DRAFT_100727</name>
</gene>
<dbReference type="EMBL" id="VDMD01000002">
    <property type="protein sequence ID" value="TRM67432.1"/>
    <property type="molecule type" value="Genomic_DNA"/>
</dbReference>
<sequence>MTPYRLTACRRTASTSKPGAPARYFYCAIARRQVSSAHRRDLSTLSIITIIAYIADANMQIISQVPIAVLSISLGGLFPLAQAAISFDKCLDGIRKGPAIDGVTDNHGHPMQPFPTCASETPFCNATALTYDLCIDRCGHGPVPFSWGPFSQQFGAWLLPWLALVSQLPFGSRYRPDDVMAMLLTVGSPALAAYTLVLNVLNARWIARRLAGARYPNARLAARALNHLQQAALKVDATGGRLAALVVLHHNDGWWEELARLLEYKRTWSMVAVANVLWVVAAFVLTIVNAFSAIEWKANSEGQAVGALWLWLLPVTVGWMQISPRCEYPRLRDAMRKANRRAYVATEDGTVVAADALSERRGISFHEDGSRDTLFDDEQCTAPIFSYARVFSWARAAEDVASAFTAASENATRRIPVSSDRTWTSASDKGHGKLAATVHPDNREGRVDEVATYCSSVKAGDPRGNTVWTRIAVASLASLGLQWATTGAALMIVMGAPTVGFSCRSGTYLMYGVMSTVVWICMVLSSILADHALPRPVSANRMAEMGPSASTVVFSPPQWLLTQLSLALRRAGKTLAIMNSGWVVITCVMQFSNLFRSCYCSGCVLSLGKRFAYVVMSLNPEDIPALKRAWIGGIALSTVSTGAFMFFLYLCMDSDN</sequence>